<reference evidence="2" key="1">
    <citation type="journal article" date="2019" name="Int. J. Syst. Evol. Microbiol.">
        <title>The Global Catalogue of Microorganisms (GCM) 10K type strain sequencing project: providing services to taxonomists for standard genome sequencing and annotation.</title>
        <authorList>
            <consortium name="The Broad Institute Genomics Platform"/>
            <consortium name="The Broad Institute Genome Sequencing Center for Infectious Disease"/>
            <person name="Wu L."/>
            <person name="Ma J."/>
        </authorList>
    </citation>
    <scope>NUCLEOTIDE SEQUENCE [LARGE SCALE GENOMIC DNA]</scope>
    <source>
        <strain evidence="2">JCM 31319</strain>
    </source>
</reference>
<comment type="caution">
    <text evidence="1">The sequence shown here is derived from an EMBL/GenBank/DDBJ whole genome shotgun (WGS) entry which is preliminary data.</text>
</comment>
<dbReference type="Proteomes" id="UP001597094">
    <property type="component" value="Unassembled WGS sequence"/>
</dbReference>
<sequence>MAVELKTAGAKHHLYGSCATAKPSTLGASLKIDKKSALEEILNEDFCTTLE</sequence>
<protein>
    <submittedName>
        <fullName evidence="1">Uncharacterized protein</fullName>
    </submittedName>
</protein>
<name>A0ABW3SX02_9BACT</name>
<evidence type="ECO:0000313" key="1">
    <source>
        <dbReference type="EMBL" id="MFD1188105.1"/>
    </source>
</evidence>
<proteinExistence type="predicted"/>
<accession>A0ABW3SX02</accession>
<keyword evidence="2" id="KW-1185">Reference proteome</keyword>
<evidence type="ECO:0000313" key="2">
    <source>
        <dbReference type="Proteomes" id="UP001597094"/>
    </source>
</evidence>
<dbReference type="RefSeq" id="WP_377531078.1">
    <property type="nucleotide sequence ID" value="NZ_JBHTLD010000215.1"/>
</dbReference>
<dbReference type="EMBL" id="JBHTLD010000215">
    <property type="protein sequence ID" value="MFD1188105.1"/>
    <property type="molecule type" value="Genomic_DNA"/>
</dbReference>
<organism evidence="1 2">
    <name type="scientific">Pontibacter rugosus</name>
    <dbReference type="NCBI Taxonomy" id="1745966"/>
    <lineage>
        <taxon>Bacteria</taxon>
        <taxon>Pseudomonadati</taxon>
        <taxon>Bacteroidota</taxon>
        <taxon>Cytophagia</taxon>
        <taxon>Cytophagales</taxon>
        <taxon>Hymenobacteraceae</taxon>
        <taxon>Pontibacter</taxon>
    </lineage>
</organism>
<gene>
    <name evidence="1" type="ORF">ACFQ2O_17975</name>
</gene>